<proteinExistence type="inferred from homology"/>
<dbReference type="EMBL" id="CP014525">
    <property type="protein sequence ID" value="AMW34501.1"/>
    <property type="molecule type" value="Genomic_DNA"/>
</dbReference>
<evidence type="ECO:0000313" key="3">
    <source>
        <dbReference type="EMBL" id="AMW34501.1"/>
    </source>
</evidence>
<dbReference type="InterPro" id="IPR032698">
    <property type="entry name" value="SirB1_N"/>
</dbReference>
<gene>
    <name evidence="3" type="ORF">AY555_04110</name>
</gene>
<dbReference type="OrthoDB" id="232498at2"/>
<dbReference type="RefSeq" id="WP_066133816.1">
    <property type="nucleotide sequence ID" value="NZ_CP014525.1"/>
</dbReference>
<dbReference type="SUPFAM" id="SSF48452">
    <property type="entry name" value="TPR-like"/>
    <property type="match status" value="1"/>
</dbReference>
<keyword evidence="4" id="KW-1185">Reference proteome</keyword>
<feature type="domain" description="Protein SirB1 N-terminal" evidence="2">
    <location>
        <begin position="48"/>
        <end position="197"/>
    </location>
</feature>
<dbReference type="Proteomes" id="UP000076066">
    <property type="component" value="Chromosome"/>
</dbReference>
<dbReference type="Gene3D" id="1.25.40.10">
    <property type="entry name" value="Tetratricopeptide repeat domain"/>
    <property type="match status" value="1"/>
</dbReference>
<dbReference type="PANTHER" id="PTHR31350:SF21">
    <property type="entry name" value="F-BOX ONLY PROTEIN 21"/>
    <property type="match status" value="1"/>
</dbReference>
<dbReference type="Pfam" id="PF13371">
    <property type="entry name" value="TPR_9"/>
    <property type="match status" value="1"/>
</dbReference>
<dbReference type="AlphaFoldDB" id="A0A143DCN2"/>
<dbReference type="PANTHER" id="PTHR31350">
    <property type="entry name" value="SI:DKEY-261L7.2"/>
    <property type="match status" value="1"/>
</dbReference>
<protein>
    <recommendedName>
        <fullName evidence="2">Protein SirB1 N-terminal domain-containing protein</fullName>
    </recommendedName>
</protein>
<sequence>MANPVTDHILDTLSAVDDRALDLAMAALALADTARPGRCFEFYVTHLGILVAEALREAGRVSMPESARRRGEVLRSVLVDRWHYHGDVETYEDLDNADLMQVIDRRKGLPVTLGILYLHVARKLGWDADGLAFPGHFLIRVCGDAGDRIIMDPFHDGVEISPADLRALYKSVKGQGAELAPEAYAPVTNREILLRLQGNIRLRALQEGDYPTALSAVQRMLLIAPSDFRLWREGGLMHMRLGDLDSALTALERYLGIAPPGPDRDSIARVMEELRQGRS</sequence>
<evidence type="ECO:0000313" key="4">
    <source>
        <dbReference type="Proteomes" id="UP000076066"/>
    </source>
</evidence>
<evidence type="ECO:0000259" key="2">
    <source>
        <dbReference type="Pfam" id="PF13369"/>
    </source>
</evidence>
<comment type="similarity">
    <text evidence="1">Belongs to the UPF0162 family.</text>
</comment>
<dbReference type="GeneID" id="53316334"/>
<accession>A0A143DCN2</accession>
<name>A0A143DCN2_9PROT</name>
<dbReference type="InterPro" id="IPR011990">
    <property type="entry name" value="TPR-like_helical_dom_sf"/>
</dbReference>
<organism evidence="3 4">
    <name type="scientific">Haematospirillum jordaniae</name>
    <dbReference type="NCBI Taxonomy" id="1549855"/>
    <lineage>
        <taxon>Bacteria</taxon>
        <taxon>Pseudomonadati</taxon>
        <taxon>Pseudomonadota</taxon>
        <taxon>Alphaproteobacteria</taxon>
        <taxon>Rhodospirillales</taxon>
        <taxon>Novispirillaceae</taxon>
        <taxon>Haematospirillum</taxon>
    </lineage>
</organism>
<reference evidence="3 4" key="1">
    <citation type="submission" date="2016-02" db="EMBL/GenBank/DDBJ databases">
        <title>Complete Genome of H5569, the type strain of the newly described species Haematospirillium jordaniae.</title>
        <authorList>
            <person name="Nicholson A.C."/>
            <person name="Humrighouse B.W."/>
            <person name="Loparov V."/>
            <person name="McQuiston J.R."/>
        </authorList>
    </citation>
    <scope>NUCLEOTIDE SEQUENCE [LARGE SCALE GENOMIC DNA]</scope>
    <source>
        <strain evidence="3 4">H5569</strain>
    </source>
</reference>
<dbReference type="Pfam" id="PF13369">
    <property type="entry name" value="Transglut_core2"/>
    <property type="match status" value="1"/>
</dbReference>
<evidence type="ECO:0000256" key="1">
    <source>
        <dbReference type="ARBA" id="ARBA00007100"/>
    </source>
</evidence>
<dbReference type="STRING" id="1549855.AY555_04110"/>
<dbReference type="KEGG" id="hjo:AY555_04110"/>